<dbReference type="Proteomes" id="UP001175271">
    <property type="component" value="Unassembled WGS sequence"/>
</dbReference>
<comment type="catalytic activity">
    <reaction evidence="4">
        <text>S-ubiquitinyl-[E2 ubiquitin-conjugating enzyme]-L-cysteine + [acceptor protein]-L-lysine = [E2 ubiquitin-conjugating enzyme]-L-cysteine + N(6)-ubiquitinyl-[acceptor protein]-L-lysine.</text>
        <dbReference type="EC" id="2.3.2.27"/>
    </reaction>
</comment>
<comment type="PTM">
    <text evidence="4">Ubiquitinated; autoubiquitinated.</text>
</comment>
<dbReference type="SMART" id="SM00184">
    <property type="entry name" value="RING"/>
    <property type="match status" value="1"/>
</dbReference>
<dbReference type="GO" id="GO:0006511">
    <property type="term" value="P:ubiquitin-dependent protein catabolic process"/>
    <property type="evidence" value="ECO:0007669"/>
    <property type="project" value="UniProtKB-UniRule"/>
</dbReference>
<dbReference type="SMART" id="SM00678">
    <property type="entry name" value="WWE"/>
    <property type="match status" value="1"/>
</dbReference>
<dbReference type="EC" id="2.3.2.27" evidence="4"/>
<keyword evidence="1 3" id="KW-0863">Zinc-finger</keyword>
<dbReference type="InterPro" id="IPR037197">
    <property type="entry name" value="WWE_dom_sf"/>
</dbReference>
<evidence type="ECO:0000259" key="7">
    <source>
        <dbReference type="PROSITE" id="PS50918"/>
    </source>
</evidence>
<feature type="domain" description="RING-type" evidence="6">
    <location>
        <begin position="9"/>
        <end position="48"/>
    </location>
</feature>
<evidence type="ECO:0000256" key="4">
    <source>
        <dbReference type="RuleBase" id="RU367115"/>
    </source>
</evidence>
<dbReference type="InterPro" id="IPR033509">
    <property type="entry name" value="RNF146"/>
</dbReference>
<dbReference type="PANTHER" id="PTHR13417">
    <property type="entry name" value="E3 UBIQUITIN-PROTEIN LIGASE RNF146"/>
    <property type="match status" value="1"/>
</dbReference>
<protein>
    <recommendedName>
        <fullName evidence="4">E3 ubiquitin-protein ligase</fullName>
        <ecNumber evidence="4">2.3.2.27</ecNumber>
    </recommendedName>
</protein>
<comment type="caution">
    <text evidence="8">The sequence shown here is derived from an EMBL/GenBank/DDBJ whole genome shotgun (WGS) entry which is preliminary data.</text>
</comment>
<dbReference type="SUPFAM" id="SSF117839">
    <property type="entry name" value="WWE domain"/>
    <property type="match status" value="1"/>
</dbReference>
<keyword evidence="4" id="KW-0963">Cytoplasm</keyword>
<dbReference type="GO" id="GO:0061630">
    <property type="term" value="F:ubiquitin protein ligase activity"/>
    <property type="evidence" value="ECO:0007669"/>
    <property type="project" value="UniProtKB-UniRule"/>
</dbReference>
<dbReference type="GO" id="GO:0005829">
    <property type="term" value="C:cytosol"/>
    <property type="evidence" value="ECO:0007669"/>
    <property type="project" value="UniProtKB-SubCell"/>
</dbReference>
<evidence type="ECO:0000313" key="9">
    <source>
        <dbReference type="Proteomes" id="UP001175271"/>
    </source>
</evidence>
<dbReference type="AlphaFoldDB" id="A0AA39IMP3"/>
<proteinExistence type="predicted"/>
<keyword evidence="4" id="KW-0479">Metal-binding</keyword>
<keyword evidence="4" id="KW-0833">Ubl conjugation pathway</keyword>
<dbReference type="PROSITE" id="PS50918">
    <property type="entry name" value="WWE"/>
    <property type="match status" value="1"/>
</dbReference>
<dbReference type="PANTHER" id="PTHR13417:SF2">
    <property type="entry name" value="E3 UBIQUITIN-PROTEIN LIGASE RNF146"/>
    <property type="match status" value="1"/>
</dbReference>
<gene>
    <name evidence="8" type="ORF">QR680_009435</name>
</gene>
<evidence type="ECO:0000256" key="5">
    <source>
        <dbReference type="SAM" id="MobiDB-lite"/>
    </source>
</evidence>
<comment type="pathway">
    <text evidence="4">Protein modification; protein ubiquitination.</text>
</comment>
<keyword evidence="9" id="KW-1185">Reference proteome</keyword>
<dbReference type="InterPro" id="IPR001841">
    <property type="entry name" value="Znf_RING"/>
</dbReference>
<feature type="compositionally biased region" description="Polar residues" evidence="5">
    <location>
        <begin position="194"/>
        <end position="203"/>
    </location>
</feature>
<name>A0AA39IMP3_9BILA</name>
<comment type="subcellular location">
    <subcellularLocation>
        <location evidence="4">Cytoplasm</location>
        <location evidence="4">Cytosol</location>
    </subcellularLocation>
</comment>
<comment type="domain">
    <text evidence="4">The WWE domain mediates non-covalent poly(ADP-ribose)-binding.</text>
</comment>
<dbReference type="InterPro" id="IPR013083">
    <property type="entry name" value="Znf_RING/FYVE/PHD"/>
</dbReference>
<dbReference type="GO" id="GO:0051865">
    <property type="term" value="P:protein autoubiquitination"/>
    <property type="evidence" value="ECO:0007669"/>
    <property type="project" value="UniProtKB-UniRule"/>
</dbReference>
<dbReference type="Pfam" id="PF02825">
    <property type="entry name" value="WWE"/>
    <property type="match status" value="1"/>
</dbReference>
<accession>A0AA39IMP3</accession>
<sequence length="319" mass="35553">MSSPEENDCAICYQVAVYPTRLECCRNCFCFLCIKGVFTRNGSCPLCRAPLAAALFRHPSFSQAISNTVPLSDSQREELEGEDDDPSQAIKTEDEDGPDPSTSAARVKTEPVDEYSGSQMPEDVKPIPEKLAALLSMPSTSTGGQTATQNATQAVLPSPTQSILAAPDTQDAAPTQILTEELPDVKPDIAGLLSQDNGQNGQTSRPFSRNSSDSSPRNEPLRSGVQWFYRGRHEGWWRYDPHTEHRIERAFSEDSEGIHTAWISGFHYDIDFSTMEQIRVDISHCRRQVRRVLPEEIYRFRRDHNVKGIAGIFYAGNPE</sequence>
<evidence type="ECO:0000256" key="1">
    <source>
        <dbReference type="ARBA" id="ARBA00022771"/>
    </source>
</evidence>
<keyword evidence="4" id="KW-0808">Transferase</keyword>
<dbReference type="SUPFAM" id="SSF57850">
    <property type="entry name" value="RING/U-box"/>
    <property type="match status" value="1"/>
</dbReference>
<feature type="compositionally biased region" description="Low complexity" evidence="5">
    <location>
        <begin position="204"/>
        <end position="218"/>
    </location>
</feature>
<evidence type="ECO:0000256" key="2">
    <source>
        <dbReference type="ARBA" id="ARBA00022833"/>
    </source>
</evidence>
<organism evidence="8 9">
    <name type="scientific">Steinernema hermaphroditum</name>
    <dbReference type="NCBI Taxonomy" id="289476"/>
    <lineage>
        <taxon>Eukaryota</taxon>
        <taxon>Metazoa</taxon>
        <taxon>Ecdysozoa</taxon>
        <taxon>Nematoda</taxon>
        <taxon>Chromadorea</taxon>
        <taxon>Rhabditida</taxon>
        <taxon>Tylenchina</taxon>
        <taxon>Panagrolaimomorpha</taxon>
        <taxon>Strongyloidoidea</taxon>
        <taxon>Steinernematidae</taxon>
        <taxon>Steinernema</taxon>
    </lineage>
</organism>
<dbReference type="InterPro" id="IPR004170">
    <property type="entry name" value="WWE_dom"/>
</dbReference>
<dbReference type="InterPro" id="IPR018123">
    <property type="entry name" value="WWE-dom_subgr"/>
</dbReference>
<keyword evidence="2 4" id="KW-0862">Zinc</keyword>
<evidence type="ECO:0000256" key="3">
    <source>
        <dbReference type="PROSITE-ProRule" id="PRU00175"/>
    </source>
</evidence>
<dbReference type="EMBL" id="JAUCMV010000001">
    <property type="protein sequence ID" value="KAK0425878.1"/>
    <property type="molecule type" value="Genomic_DNA"/>
</dbReference>
<feature type="region of interest" description="Disordered" evidence="5">
    <location>
        <begin position="189"/>
        <end position="221"/>
    </location>
</feature>
<dbReference type="GO" id="GO:0008270">
    <property type="term" value="F:zinc ion binding"/>
    <property type="evidence" value="ECO:0007669"/>
    <property type="project" value="UniProtKB-UniRule"/>
</dbReference>
<dbReference type="Gene3D" id="3.30.720.50">
    <property type="match status" value="1"/>
</dbReference>
<dbReference type="Gene3D" id="3.30.40.10">
    <property type="entry name" value="Zinc/RING finger domain, C3HC4 (zinc finger)"/>
    <property type="match status" value="1"/>
</dbReference>
<comment type="function">
    <text evidence="4">E3 ubiquitin-protein ligase that specifically binds poly-ADP-ribosylated proteins and mediates their ubiquitination and subsequent degradation.</text>
</comment>
<dbReference type="PROSITE" id="PS50089">
    <property type="entry name" value="ZF_RING_2"/>
    <property type="match status" value="1"/>
</dbReference>
<dbReference type="GO" id="GO:0072572">
    <property type="term" value="F:poly-ADP-D-ribose binding"/>
    <property type="evidence" value="ECO:0007669"/>
    <property type="project" value="UniProtKB-UniRule"/>
</dbReference>
<feature type="domain" description="WWE" evidence="7">
    <location>
        <begin position="212"/>
        <end position="291"/>
    </location>
</feature>
<feature type="region of interest" description="Disordered" evidence="5">
    <location>
        <begin position="67"/>
        <end position="123"/>
    </location>
</feature>
<dbReference type="GO" id="GO:0005634">
    <property type="term" value="C:nucleus"/>
    <property type="evidence" value="ECO:0007669"/>
    <property type="project" value="TreeGrafter"/>
</dbReference>
<dbReference type="GO" id="GO:0016055">
    <property type="term" value="P:Wnt signaling pathway"/>
    <property type="evidence" value="ECO:0007669"/>
    <property type="project" value="InterPro"/>
</dbReference>
<reference evidence="8" key="1">
    <citation type="submission" date="2023-06" db="EMBL/GenBank/DDBJ databases">
        <title>Genomic analysis of the entomopathogenic nematode Steinernema hermaphroditum.</title>
        <authorList>
            <person name="Schwarz E.M."/>
            <person name="Heppert J.K."/>
            <person name="Baniya A."/>
            <person name="Schwartz H.T."/>
            <person name="Tan C.-H."/>
            <person name="Antoshechkin I."/>
            <person name="Sternberg P.W."/>
            <person name="Goodrich-Blair H."/>
            <person name="Dillman A.R."/>
        </authorList>
    </citation>
    <scope>NUCLEOTIDE SEQUENCE</scope>
    <source>
        <strain evidence="8">PS9179</strain>
        <tissue evidence="8">Whole animal</tissue>
    </source>
</reference>
<evidence type="ECO:0000313" key="8">
    <source>
        <dbReference type="EMBL" id="KAK0425878.1"/>
    </source>
</evidence>
<evidence type="ECO:0000259" key="6">
    <source>
        <dbReference type="PROSITE" id="PS50089"/>
    </source>
</evidence>